<dbReference type="EMBL" id="OU900096">
    <property type="protein sequence ID" value="CAG9860057.1"/>
    <property type="molecule type" value="Genomic_DNA"/>
</dbReference>
<dbReference type="Proteomes" id="UP001153712">
    <property type="component" value="Chromosome 3"/>
</dbReference>
<reference evidence="1" key="1">
    <citation type="submission" date="2022-01" db="EMBL/GenBank/DDBJ databases">
        <authorList>
            <person name="King R."/>
        </authorList>
    </citation>
    <scope>NUCLEOTIDE SEQUENCE</scope>
</reference>
<sequence>MGSRQSINKRENGDSISNGSNEFHIPRDISRVISKFVFAFFDGYFYPCMVMRAMSDGYMVYFFYLKEERRIPGHIVIGNLWYLINSEVSFTDHNGNIATGRVVGTDFKSTDIDHEQPMNFYIYSNDVCKTVSFPYIFLSPQQARLLVG</sequence>
<evidence type="ECO:0000313" key="2">
    <source>
        <dbReference type="Proteomes" id="UP001153712"/>
    </source>
</evidence>
<organism evidence="1 2">
    <name type="scientific">Phyllotreta striolata</name>
    <name type="common">Striped flea beetle</name>
    <name type="synonym">Crioceris striolata</name>
    <dbReference type="NCBI Taxonomy" id="444603"/>
    <lineage>
        <taxon>Eukaryota</taxon>
        <taxon>Metazoa</taxon>
        <taxon>Ecdysozoa</taxon>
        <taxon>Arthropoda</taxon>
        <taxon>Hexapoda</taxon>
        <taxon>Insecta</taxon>
        <taxon>Pterygota</taxon>
        <taxon>Neoptera</taxon>
        <taxon>Endopterygota</taxon>
        <taxon>Coleoptera</taxon>
        <taxon>Polyphaga</taxon>
        <taxon>Cucujiformia</taxon>
        <taxon>Chrysomeloidea</taxon>
        <taxon>Chrysomelidae</taxon>
        <taxon>Galerucinae</taxon>
        <taxon>Alticini</taxon>
        <taxon>Phyllotreta</taxon>
    </lineage>
</organism>
<gene>
    <name evidence="1" type="ORF">PHYEVI_LOCUS6414</name>
</gene>
<dbReference type="AlphaFoldDB" id="A0A9N9XPM4"/>
<name>A0A9N9XPM4_PHYSR</name>
<accession>A0A9N9XPM4</accession>
<keyword evidence="2" id="KW-1185">Reference proteome</keyword>
<evidence type="ECO:0000313" key="1">
    <source>
        <dbReference type="EMBL" id="CAG9860057.1"/>
    </source>
</evidence>
<dbReference type="OrthoDB" id="6713800at2759"/>
<proteinExistence type="predicted"/>
<protein>
    <submittedName>
        <fullName evidence="1">Uncharacterized protein</fullName>
    </submittedName>
</protein>